<feature type="domain" description="EAL" evidence="5">
    <location>
        <begin position="342"/>
        <end position="596"/>
    </location>
</feature>
<dbReference type="PROSITE" id="PS50887">
    <property type="entry name" value="GGDEF"/>
    <property type="match status" value="1"/>
</dbReference>
<dbReference type="SMART" id="SM00052">
    <property type="entry name" value="EAL"/>
    <property type="match status" value="1"/>
</dbReference>
<dbReference type="PANTHER" id="PTHR44757">
    <property type="entry name" value="DIGUANYLATE CYCLASE DGCP"/>
    <property type="match status" value="1"/>
</dbReference>
<feature type="domain" description="GGDEF" evidence="6">
    <location>
        <begin position="200"/>
        <end position="333"/>
    </location>
</feature>
<dbReference type="InterPro" id="IPR000014">
    <property type="entry name" value="PAS"/>
</dbReference>
<evidence type="ECO:0000313" key="7">
    <source>
        <dbReference type="EMBL" id="MBB5060718.1"/>
    </source>
</evidence>
<dbReference type="NCBIfam" id="TIGR00229">
    <property type="entry name" value="sensory_box"/>
    <property type="match status" value="1"/>
</dbReference>
<dbReference type="InterPro" id="IPR013656">
    <property type="entry name" value="PAS_4"/>
</dbReference>
<dbReference type="PANTHER" id="PTHR44757:SF2">
    <property type="entry name" value="BIOFILM ARCHITECTURE MAINTENANCE PROTEIN MBAA"/>
    <property type="match status" value="1"/>
</dbReference>
<dbReference type="InterPro" id="IPR000700">
    <property type="entry name" value="PAS-assoc_C"/>
</dbReference>
<dbReference type="InterPro" id="IPR000160">
    <property type="entry name" value="GGDEF_dom"/>
</dbReference>
<comment type="caution">
    <text evidence="7">The sequence shown here is derived from an EMBL/GenBank/DDBJ whole genome shotgun (WGS) entry which is preliminary data.</text>
</comment>
<dbReference type="SUPFAM" id="SSF55785">
    <property type="entry name" value="PYP-like sensor domain (PAS domain)"/>
    <property type="match status" value="1"/>
</dbReference>
<dbReference type="Gene3D" id="3.30.450.20">
    <property type="entry name" value="PAS domain"/>
    <property type="match status" value="1"/>
</dbReference>
<feature type="transmembrane region" description="Helical" evidence="2">
    <location>
        <begin position="12"/>
        <end position="30"/>
    </location>
</feature>
<dbReference type="FunFam" id="3.20.20.450:FF:000001">
    <property type="entry name" value="Cyclic di-GMP phosphodiesterase yahA"/>
    <property type="match status" value="1"/>
</dbReference>
<dbReference type="SUPFAM" id="SSF141868">
    <property type="entry name" value="EAL domain-like"/>
    <property type="match status" value="1"/>
</dbReference>
<name>A0A7W7ZJ66_9BACT</name>
<protein>
    <submittedName>
        <fullName evidence="7">Diguanylate cyclase (GGDEF)-like protein/PAS domain S-box-containing protein</fullName>
    </submittedName>
</protein>
<evidence type="ECO:0000256" key="1">
    <source>
        <dbReference type="ARBA" id="ARBA00051114"/>
    </source>
</evidence>
<dbReference type="FunFam" id="3.30.70.270:FF:000001">
    <property type="entry name" value="Diguanylate cyclase domain protein"/>
    <property type="match status" value="1"/>
</dbReference>
<gene>
    <name evidence="7" type="ORF">HDF16_005454</name>
</gene>
<evidence type="ECO:0000259" key="5">
    <source>
        <dbReference type="PROSITE" id="PS50883"/>
    </source>
</evidence>
<reference evidence="7 8" key="1">
    <citation type="submission" date="2020-08" db="EMBL/GenBank/DDBJ databases">
        <title>Genomic Encyclopedia of Type Strains, Phase IV (KMG-V): Genome sequencing to study the core and pangenomes of soil and plant-associated prokaryotes.</title>
        <authorList>
            <person name="Whitman W."/>
        </authorList>
    </citation>
    <scope>NUCLEOTIDE SEQUENCE [LARGE SCALE GENOMIC DNA]</scope>
    <source>
        <strain evidence="7 8">M8UP14</strain>
    </source>
</reference>
<feature type="domain" description="PAS" evidence="3">
    <location>
        <begin position="41"/>
        <end position="112"/>
    </location>
</feature>
<dbReference type="CDD" id="cd01949">
    <property type="entry name" value="GGDEF"/>
    <property type="match status" value="1"/>
</dbReference>
<keyword evidence="2" id="KW-0472">Membrane</keyword>
<evidence type="ECO:0000259" key="4">
    <source>
        <dbReference type="PROSITE" id="PS50113"/>
    </source>
</evidence>
<keyword evidence="2" id="KW-1133">Transmembrane helix</keyword>
<dbReference type="InterPro" id="IPR052155">
    <property type="entry name" value="Biofilm_reg_signaling"/>
</dbReference>
<dbReference type="InterPro" id="IPR029787">
    <property type="entry name" value="Nucleotide_cyclase"/>
</dbReference>
<dbReference type="Pfam" id="PF08448">
    <property type="entry name" value="PAS_4"/>
    <property type="match status" value="1"/>
</dbReference>
<dbReference type="InterPro" id="IPR035965">
    <property type="entry name" value="PAS-like_dom_sf"/>
</dbReference>
<dbReference type="InterPro" id="IPR001633">
    <property type="entry name" value="EAL_dom"/>
</dbReference>
<dbReference type="GO" id="GO:0071732">
    <property type="term" value="P:cellular response to nitric oxide"/>
    <property type="evidence" value="ECO:0007669"/>
    <property type="project" value="UniProtKB-ARBA"/>
</dbReference>
<dbReference type="PROSITE" id="PS50113">
    <property type="entry name" value="PAC"/>
    <property type="match status" value="1"/>
</dbReference>
<dbReference type="Pfam" id="PF00563">
    <property type="entry name" value="EAL"/>
    <property type="match status" value="1"/>
</dbReference>
<dbReference type="PROSITE" id="PS50883">
    <property type="entry name" value="EAL"/>
    <property type="match status" value="1"/>
</dbReference>
<keyword evidence="8" id="KW-1185">Reference proteome</keyword>
<dbReference type="Gene3D" id="3.20.20.450">
    <property type="entry name" value="EAL domain"/>
    <property type="match status" value="1"/>
</dbReference>
<dbReference type="InterPro" id="IPR043128">
    <property type="entry name" value="Rev_trsase/Diguanyl_cyclase"/>
</dbReference>
<dbReference type="SMART" id="SM00267">
    <property type="entry name" value="GGDEF"/>
    <property type="match status" value="1"/>
</dbReference>
<dbReference type="Proteomes" id="UP000540989">
    <property type="component" value="Unassembled WGS sequence"/>
</dbReference>
<proteinExistence type="predicted"/>
<dbReference type="AlphaFoldDB" id="A0A7W7ZJ66"/>
<dbReference type="InterPro" id="IPR035919">
    <property type="entry name" value="EAL_sf"/>
</dbReference>
<dbReference type="CDD" id="cd01948">
    <property type="entry name" value="EAL"/>
    <property type="match status" value="1"/>
</dbReference>
<dbReference type="Gene3D" id="3.30.70.270">
    <property type="match status" value="1"/>
</dbReference>
<sequence length="619" mass="69273">MVRQLHTGRSGLIPMASIVFFLLIVRMVVLRSKQDSRHQIDHDLLEAFLRHIPDNVFFKDRDSRFLRISRAMAEYIGLPDPKLAVGKLDSDIFSPEHAGQALADEREIIRTGQPQIGVEERETWPDGRESWVLTNKLPLTDRGGQIIGTMGIARNITDWKLAEQRLKHMALHDALTGLPNRVLLQDRLSQAIALARRTRNSVAVLMVDLDRFKNVNDFFGHNVGDRLLEGVAGRLRISLRESDIVARMGGDEFVIVVPLVIADGDVETVASKVIAAIIEPFHIEGHTLQIGASVGISLFPTDGVDPTSLLQFADAAMYEAKKEGGGTYCFFTPELAKTLRRRQTLEKNLHGACSRGEFAVHYQPLISTASGRVTGVEALLRWNHPEEGMISPIEFIPRLEELGLMVDVGDWVLQTACLQIMMWRKQGIQIPRVAVNVSAQQFYRGDLARSVERILCETGLRPECLELELTESLTLDDSAITLEIMRNLKEIGVSLSLDDFGTGWSSLSYLRQFPIDRLKIDKSFLRDISSDPAAARIARSILDLGNNLGLSCIGEGVETRLQREYLHEQGCEEMQGFLFSRALPPDDCGELLRAWKPWRANSPKLQETCVAVEEICLPT</sequence>
<evidence type="ECO:0000259" key="3">
    <source>
        <dbReference type="PROSITE" id="PS50112"/>
    </source>
</evidence>
<comment type="catalytic activity">
    <reaction evidence="1">
        <text>3',3'-c-di-GMP + H2O = 5'-phosphoguanylyl(3'-&gt;5')guanosine + H(+)</text>
        <dbReference type="Rhea" id="RHEA:24902"/>
        <dbReference type="ChEBI" id="CHEBI:15377"/>
        <dbReference type="ChEBI" id="CHEBI:15378"/>
        <dbReference type="ChEBI" id="CHEBI:58754"/>
        <dbReference type="ChEBI" id="CHEBI:58805"/>
        <dbReference type="EC" id="3.1.4.52"/>
    </reaction>
    <physiologicalReaction direction="left-to-right" evidence="1">
        <dbReference type="Rhea" id="RHEA:24903"/>
    </physiologicalReaction>
</comment>
<evidence type="ECO:0000259" key="6">
    <source>
        <dbReference type="PROSITE" id="PS50887"/>
    </source>
</evidence>
<keyword evidence="2" id="KW-0812">Transmembrane</keyword>
<dbReference type="PROSITE" id="PS50112">
    <property type="entry name" value="PAS"/>
    <property type="match status" value="1"/>
</dbReference>
<dbReference type="GO" id="GO:0071111">
    <property type="term" value="F:cyclic-guanylate-specific phosphodiesterase activity"/>
    <property type="evidence" value="ECO:0007669"/>
    <property type="project" value="UniProtKB-EC"/>
</dbReference>
<dbReference type="EMBL" id="JACHIP010000018">
    <property type="protein sequence ID" value="MBB5060718.1"/>
    <property type="molecule type" value="Genomic_DNA"/>
</dbReference>
<accession>A0A7W7ZJ66</accession>
<dbReference type="Pfam" id="PF00990">
    <property type="entry name" value="GGDEF"/>
    <property type="match status" value="1"/>
</dbReference>
<dbReference type="NCBIfam" id="TIGR00254">
    <property type="entry name" value="GGDEF"/>
    <property type="match status" value="1"/>
</dbReference>
<dbReference type="SUPFAM" id="SSF55073">
    <property type="entry name" value="Nucleotide cyclase"/>
    <property type="match status" value="1"/>
</dbReference>
<organism evidence="7 8">
    <name type="scientific">Granulicella aggregans</name>
    <dbReference type="NCBI Taxonomy" id="474949"/>
    <lineage>
        <taxon>Bacteria</taxon>
        <taxon>Pseudomonadati</taxon>
        <taxon>Acidobacteriota</taxon>
        <taxon>Terriglobia</taxon>
        <taxon>Terriglobales</taxon>
        <taxon>Acidobacteriaceae</taxon>
        <taxon>Granulicella</taxon>
    </lineage>
</organism>
<feature type="domain" description="PAC" evidence="4">
    <location>
        <begin position="116"/>
        <end position="168"/>
    </location>
</feature>
<evidence type="ECO:0000313" key="8">
    <source>
        <dbReference type="Proteomes" id="UP000540989"/>
    </source>
</evidence>
<evidence type="ECO:0000256" key="2">
    <source>
        <dbReference type="SAM" id="Phobius"/>
    </source>
</evidence>
<dbReference type="CDD" id="cd00130">
    <property type="entry name" value="PAS"/>
    <property type="match status" value="1"/>
</dbReference>